<keyword evidence="4" id="KW-1185">Reference proteome</keyword>
<evidence type="ECO:0008006" key="5">
    <source>
        <dbReference type="Google" id="ProtNLM"/>
    </source>
</evidence>
<name>A0A3A9K8C3_9BACI</name>
<accession>A0A3A9K8C3</accession>
<keyword evidence="2" id="KW-0812">Transmembrane</keyword>
<dbReference type="EMBL" id="PDOE01000002">
    <property type="protein sequence ID" value="RKL68449.1"/>
    <property type="molecule type" value="Genomic_DNA"/>
</dbReference>
<organism evidence="3 4">
    <name type="scientific">Salipaludibacillus neizhouensis</name>
    <dbReference type="NCBI Taxonomy" id="885475"/>
    <lineage>
        <taxon>Bacteria</taxon>
        <taxon>Bacillati</taxon>
        <taxon>Bacillota</taxon>
        <taxon>Bacilli</taxon>
        <taxon>Bacillales</taxon>
        <taxon>Bacillaceae</taxon>
    </lineage>
</organism>
<evidence type="ECO:0000313" key="3">
    <source>
        <dbReference type="EMBL" id="RKL68449.1"/>
    </source>
</evidence>
<evidence type="ECO:0000256" key="1">
    <source>
        <dbReference type="SAM" id="MobiDB-lite"/>
    </source>
</evidence>
<feature type="compositionally biased region" description="Basic and acidic residues" evidence="1">
    <location>
        <begin position="1"/>
        <end position="20"/>
    </location>
</feature>
<sequence length="217" mass="23707">MPNSDTEKSPKVPAEDHADDSLVDPSISESDQTADVEFSREAGVPLTAEKDQEIPKADDQSEVKREGPTEDSDSDVDGGKPEPTEDDDDADTIIASGGLGLGAVEETQSESPSDNEKDEETLKQEEKTQEEEDSSAANDGKKRKNKKNKPSGRIRLIPIWFRVILVLFLVIASVILGAMVGYGIIGPGGNPMDVFEPDTWYHIYDIVFDGTEAERQR</sequence>
<comment type="caution">
    <text evidence="3">The sequence shown here is derived from an EMBL/GenBank/DDBJ whole genome shotgun (WGS) entry which is preliminary data.</text>
</comment>
<feature type="region of interest" description="Disordered" evidence="1">
    <location>
        <begin position="1"/>
        <end position="149"/>
    </location>
</feature>
<feature type="compositionally biased region" description="Basic and acidic residues" evidence="1">
    <location>
        <begin position="48"/>
        <end position="68"/>
    </location>
</feature>
<keyword evidence="2" id="KW-1133">Transmembrane helix</keyword>
<dbReference type="AlphaFoldDB" id="A0A3A9K8C3"/>
<reference evidence="3 4" key="1">
    <citation type="submission" date="2017-10" db="EMBL/GenBank/DDBJ databases">
        <title>Bacillus sp. nov., a halophilic bacterium isolated from a Keqin Lake.</title>
        <authorList>
            <person name="Wang H."/>
        </authorList>
    </citation>
    <scope>NUCLEOTIDE SEQUENCE [LARGE SCALE GENOMIC DNA]</scope>
    <source>
        <strain evidence="3 4">KCTC 13187</strain>
    </source>
</reference>
<evidence type="ECO:0000313" key="4">
    <source>
        <dbReference type="Proteomes" id="UP000281498"/>
    </source>
</evidence>
<evidence type="ECO:0000256" key="2">
    <source>
        <dbReference type="SAM" id="Phobius"/>
    </source>
</evidence>
<dbReference type="OrthoDB" id="2300232at2"/>
<proteinExistence type="predicted"/>
<dbReference type="Proteomes" id="UP000281498">
    <property type="component" value="Unassembled WGS sequence"/>
</dbReference>
<keyword evidence="2" id="KW-0472">Membrane</keyword>
<feature type="transmembrane region" description="Helical" evidence="2">
    <location>
        <begin position="159"/>
        <end position="185"/>
    </location>
</feature>
<protein>
    <recommendedName>
        <fullName evidence="5">DNA-directed RNA polymerase subunit beta</fullName>
    </recommendedName>
</protein>
<dbReference type="InterPro" id="IPR024596">
    <property type="entry name" value="RNApol_su_b/EpuA"/>
</dbReference>
<dbReference type="Pfam" id="PF11772">
    <property type="entry name" value="EpuA"/>
    <property type="match status" value="1"/>
</dbReference>
<gene>
    <name evidence="3" type="ORF">CR203_05875</name>
</gene>